<keyword evidence="4" id="KW-1185">Reference proteome</keyword>
<feature type="transmembrane region" description="Helical" evidence="2">
    <location>
        <begin position="91"/>
        <end position="114"/>
    </location>
</feature>
<accession>A0A8H5IHP8</accession>
<feature type="compositionally biased region" description="Low complexity" evidence="1">
    <location>
        <begin position="302"/>
        <end position="315"/>
    </location>
</feature>
<proteinExistence type="predicted"/>
<feature type="compositionally biased region" description="Polar residues" evidence="1">
    <location>
        <begin position="1176"/>
        <end position="1201"/>
    </location>
</feature>
<feature type="transmembrane region" description="Helical" evidence="2">
    <location>
        <begin position="56"/>
        <end position="79"/>
    </location>
</feature>
<protein>
    <submittedName>
        <fullName evidence="3">Uncharacterized protein</fullName>
    </submittedName>
</protein>
<dbReference type="PRINTS" id="PR01217">
    <property type="entry name" value="PRICHEXTENSN"/>
</dbReference>
<comment type="caution">
    <text evidence="3">The sequence shown here is derived from an EMBL/GenBank/DDBJ whole genome shotgun (WGS) entry which is preliminary data.</text>
</comment>
<feature type="region of interest" description="Disordered" evidence="1">
    <location>
        <begin position="158"/>
        <end position="177"/>
    </location>
</feature>
<feature type="region of interest" description="Disordered" evidence="1">
    <location>
        <begin position="1380"/>
        <end position="1510"/>
    </location>
</feature>
<feature type="compositionally biased region" description="Acidic residues" evidence="1">
    <location>
        <begin position="1025"/>
        <end position="1035"/>
    </location>
</feature>
<feature type="compositionally biased region" description="Polar residues" evidence="1">
    <location>
        <begin position="642"/>
        <end position="664"/>
    </location>
</feature>
<evidence type="ECO:0000313" key="4">
    <source>
        <dbReference type="Proteomes" id="UP000522262"/>
    </source>
</evidence>
<evidence type="ECO:0000256" key="1">
    <source>
        <dbReference type="SAM" id="MobiDB-lite"/>
    </source>
</evidence>
<feature type="compositionally biased region" description="Basic and acidic residues" evidence="1">
    <location>
        <begin position="1241"/>
        <end position="1251"/>
    </location>
</feature>
<feature type="region of interest" description="Disordered" evidence="1">
    <location>
        <begin position="692"/>
        <end position="768"/>
    </location>
</feature>
<feature type="compositionally biased region" description="Polar residues" evidence="1">
    <location>
        <begin position="1342"/>
        <end position="1364"/>
    </location>
</feature>
<feature type="region of interest" description="Disordered" evidence="1">
    <location>
        <begin position="793"/>
        <end position="841"/>
    </location>
</feature>
<gene>
    <name evidence="3" type="ORF">FMEXI_10041</name>
</gene>
<feature type="compositionally biased region" description="Basic and acidic residues" evidence="1">
    <location>
        <begin position="510"/>
        <end position="521"/>
    </location>
</feature>
<feature type="compositionally biased region" description="Basic and acidic residues" evidence="1">
    <location>
        <begin position="1489"/>
        <end position="1510"/>
    </location>
</feature>
<feature type="compositionally biased region" description="Polar residues" evidence="1">
    <location>
        <begin position="1252"/>
        <end position="1275"/>
    </location>
</feature>
<keyword evidence="2" id="KW-0812">Transmembrane</keyword>
<feature type="compositionally biased region" description="Basic and acidic residues" evidence="1">
    <location>
        <begin position="1406"/>
        <end position="1416"/>
    </location>
</feature>
<feature type="compositionally biased region" description="Low complexity" evidence="1">
    <location>
        <begin position="1324"/>
        <end position="1341"/>
    </location>
</feature>
<feature type="region of interest" description="Disordered" evidence="1">
    <location>
        <begin position="1025"/>
        <end position="1208"/>
    </location>
</feature>
<feature type="compositionally biased region" description="Pro residues" evidence="1">
    <location>
        <begin position="316"/>
        <end position="378"/>
    </location>
</feature>
<feature type="compositionally biased region" description="Polar residues" evidence="1">
    <location>
        <begin position="808"/>
        <end position="820"/>
    </location>
</feature>
<feature type="compositionally biased region" description="Low complexity" evidence="1">
    <location>
        <begin position="1094"/>
        <end position="1108"/>
    </location>
</feature>
<feature type="compositionally biased region" description="Polar residues" evidence="1">
    <location>
        <begin position="1450"/>
        <end position="1460"/>
    </location>
</feature>
<feature type="compositionally biased region" description="Basic and acidic residues" evidence="1">
    <location>
        <begin position="934"/>
        <end position="944"/>
    </location>
</feature>
<keyword evidence="2" id="KW-1133">Transmembrane helix</keyword>
<feature type="compositionally biased region" description="Polar residues" evidence="1">
    <location>
        <begin position="756"/>
        <end position="768"/>
    </location>
</feature>
<dbReference type="EMBL" id="JAAOAM010000238">
    <property type="protein sequence ID" value="KAF5537167.1"/>
    <property type="molecule type" value="Genomic_DNA"/>
</dbReference>
<feature type="compositionally biased region" description="Low complexity" evidence="1">
    <location>
        <begin position="273"/>
        <end position="295"/>
    </location>
</feature>
<feature type="region of interest" description="Disordered" evidence="1">
    <location>
        <begin position="1233"/>
        <end position="1366"/>
    </location>
</feature>
<feature type="compositionally biased region" description="Low complexity" evidence="1">
    <location>
        <begin position="821"/>
        <end position="835"/>
    </location>
</feature>
<feature type="compositionally biased region" description="Basic and acidic residues" evidence="1">
    <location>
        <begin position="871"/>
        <end position="886"/>
    </location>
</feature>
<name>A0A8H5IHP8_9HYPO</name>
<feature type="region of interest" description="Disordered" evidence="1">
    <location>
        <begin position="856"/>
        <end position="946"/>
    </location>
</feature>
<keyword evidence="2" id="KW-0472">Membrane</keyword>
<dbReference type="Proteomes" id="UP000522262">
    <property type="component" value="Unassembled WGS sequence"/>
</dbReference>
<organism evidence="3 4">
    <name type="scientific">Fusarium mexicanum</name>
    <dbReference type="NCBI Taxonomy" id="751941"/>
    <lineage>
        <taxon>Eukaryota</taxon>
        <taxon>Fungi</taxon>
        <taxon>Dikarya</taxon>
        <taxon>Ascomycota</taxon>
        <taxon>Pezizomycotina</taxon>
        <taxon>Sordariomycetes</taxon>
        <taxon>Hypocreomycetidae</taxon>
        <taxon>Hypocreales</taxon>
        <taxon>Nectriaceae</taxon>
        <taxon>Fusarium</taxon>
        <taxon>Fusarium fujikuroi species complex</taxon>
    </lineage>
</organism>
<feature type="compositionally biased region" description="Low complexity" evidence="1">
    <location>
        <begin position="1296"/>
        <end position="1312"/>
    </location>
</feature>
<feature type="region of interest" description="Disordered" evidence="1">
    <location>
        <begin position="242"/>
        <end position="679"/>
    </location>
</feature>
<feature type="compositionally biased region" description="Polar residues" evidence="1">
    <location>
        <begin position="703"/>
        <end position="738"/>
    </location>
</feature>
<feature type="compositionally biased region" description="Pro residues" evidence="1">
    <location>
        <begin position="1058"/>
        <end position="1093"/>
    </location>
</feature>
<sequence>MARESDPSWLWDWLWDSIITPDKLFDTKHCIITLTTIYVLYKVLKTMGIVLVPTTILLSNCLVSLVAPILPVVSMFILFLQSVLKSLLWPFFWPVWTVWEYLTMPSILTTLVMIKSMACQAMEMVKEYLISTQDELSEITGAEFRYNGAPDGNITGIQPSHTGAEQRVRQRAEEDNTTRQAQVLNEQNRLAEAENERLRIENERRRIENERTDLVWEGLQSRGLVNRQRLRELNRPRLLDASRPGEATLAGSFRAGGPVSLPPALEPAPRPSTTPGSSTTPGPSTTAGPSTIPGPLTIMGPLTVLGTLTVLGHPTTPGPPPPAPGPSPPPPAPGPSPPPPPPAPPPTPAPPPAPAPPPTPAPSPTPTPPARPPLPVPAPADTRPIPRGQDIQRAWKEGWYKTLGPKRTVVKNASTQTELTDLASRGMEAKPLELPPRSCVSQGVQTDPVDTPVQEEPEASVVVPELLVSEPSPDPASPEDTDTQASLDKGKALEDPEPRVNANLVIIQENRAEDEIKEPEHSAVPSPLPASIALPDSPEPTTDAEPEPVQTHATGLDRPTAIHSSVSAFMRSARLSGTGTSRRNERAPKSSIGGAKSKGQKDTSRQSRRGTTTRSSKKANAERYEDKRAKMYEMSMGLLDQQPPSSFKSLKTQQVIGTTTTSASVPIPSTPMSHDDSKHDIQASPVVRHLLPPELPLPETTDRQATPENSSVSIVSTSDPIDTASGAQVVQGEASLQTFPEPLSSVVSAENEPLTGHQSTTVDPSTERSQQALTKALIEACENASKETPLVKVNEDETTLPPALKPFLSNTLGHSVSEGTSIGQQPSSPGPSSIPTLREIEDIDTSLDELIAASAQRVYSESDEDIYGDSLDGHDVVENQQERLDGGPETQAAKTTPQDSDEEMGTSEHGAAGLEEQPFPVSATNDAQMTDVWRPNEDETRRIGEASQDVFKFLMEEDDEDAWEDMEPEREPSTSPMRDIEDEDQQANINDTAMQDMQLPAPPAIPAFTFQQPGAPTIKIGMTEQEEEELAEELIDALMEDREEDSDDRPSQDVQPLIAPPQPFVWPPRPPPPQPPIAPPQPFVWPSQPPISPISPISPLSPISSSSPIQPPLSPGRLLENFRARVKAAAAEPQTDKDKPYKPGITDNDPIDPVKEATAEQRATRKIAKPMLRACKNTSAVSQGQPHTQPGTLQQTPSQVNEDSRADIAEMDEAALGLLDLAAAAGIVVGNNASNQAVSPPDKDSSHKDTDAQQTDAHITNSQKANTHETNIQESSTRDHEVERPTATTLPEEQSEPNSQQPQSASASTLQAESRPSLVQITLTQTPADQPSPAAASTAAARQNTPTANTSPIVAGPNNTQQQPDIRPVIVGGLALPGGNPTLYNRTRTATPARVNSGPTPEELAEFSRKQQERLTMRRQNKPPPSVFMQPRRPAPAPAPSTPRRNSSTQGRSPSLTTTGEGDENKKADMEATFGTPDTNKKKQGPKIIDIRDIPNHIRDQMKEHDAKDA</sequence>
<feature type="compositionally biased region" description="Basic and acidic residues" evidence="1">
    <location>
        <begin position="1152"/>
        <end position="1163"/>
    </location>
</feature>
<feature type="compositionally biased region" description="Basic and acidic residues" evidence="1">
    <location>
        <begin position="619"/>
        <end position="631"/>
    </location>
</feature>
<feature type="region of interest" description="Disordered" evidence="1">
    <location>
        <begin position="960"/>
        <end position="980"/>
    </location>
</feature>
<reference evidence="3 4" key="1">
    <citation type="submission" date="2020-05" db="EMBL/GenBank/DDBJ databases">
        <title>Identification and distribution of gene clusters putatively required for synthesis of sphingolipid metabolism inhibitors in phylogenetically diverse species of the filamentous fungus Fusarium.</title>
        <authorList>
            <person name="Kim H.-S."/>
            <person name="Busman M."/>
            <person name="Brown D.W."/>
            <person name="Divon H."/>
            <person name="Uhlig S."/>
            <person name="Proctor R.H."/>
        </authorList>
    </citation>
    <scope>NUCLEOTIDE SEQUENCE [LARGE SCALE GENOMIC DNA]</scope>
    <source>
        <strain evidence="3 4">NRRL 53147</strain>
    </source>
</reference>
<evidence type="ECO:0000313" key="3">
    <source>
        <dbReference type="EMBL" id="KAF5537167.1"/>
    </source>
</evidence>
<feature type="compositionally biased region" description="Basic and acidic residues" evidence="1">
    <location>
        <begin position="164"/>
        <end position="177"/>
    </location>
</feature>
<feature type="compositionally biased region" description="Pro residues" evidence="1">
    <location>
        <begin position="260"/>
        <end position="272"/>
    </location>
</feature>
<evidence type="ECO:0000256" key="2">
    <source>
        <dbReference type="SAM" id="Phobius"/>
    </source>
</evidence>
<feature type="compositionally biased region" description="Basic and acidic residues" evidence="1">
    <location>
        <begin position="488"/>
        <end position="498"/>
    </location>
</feature>